<dbReference type="EMBL" id="CAEZSC010000012">
    <property type="protein sequence ID" value="CAB4531336.1"/>
    <property type="molecule type" value="Genomic_DNA"/>
</dbReference>
<dbReference type="SUPFAM" id="SSF49503">
    <property type="entry name" value="Cupredoxins"/>
    <property type="match status" value="1"/>
</dbReference>
<evidence type="ECO:0000256" key="2">
    <source>
        <dbReference type="ARBA" id="ARBA00007866"/>
    </source>
</evidence>
<evidence type="ECO:0000313" key="14">
    <source>
        <dbReference type="EMBL" id="CAB4531336.1"/>
    </source>
</evidence>
<evidence type="ECO:0000256" key="11">
    <source>
        <dbReference type="ARBA" id="ARBA00023136"/>
    </source>
</evidence>
<evidence type="ECO:0000256" key="12">
    <source>
        <dbReference type="SAM" id="Phobius"/>
    </source>
</evidence>
<evidence type="ECO:0000256" key="10">
    <source>
        <dbReference type="ARBA" id="ARBA00023008"/>
    </source>
</evidence>
<accession>A0A6J6S2U8</accession>
<dbReference type="EMBL" id="CAEZUY010000100">
    <property type="protein sequence ID" value="CAB4619047.1"/>
    <property type="molecule type" value="Genomic_DNA"/>
</dbReference>
<evidence type="ECO:0000256" key="7">
    <source>
        <dbReference type="ARBA" id="ARBA00022967"/>
    </source>
</evidence>
<evidence type="ECO:0000313" key="17">
    <source>
        <dbReference type="EMBL" id="CAB4896819.1"/>
    </source>
</evidence>
<proteinExistence type="inferred from homology"/>
<comment type="subcellular location">
    <subcellularLocation>
        <location evidence="1">Membrane</location>
        <topology evidence="1">Multi-pass membrane protein</topology>
    </subcellularLocation>
</comment>
<keyword evidence="8" id="KW-0249">Electron transport</keyword>
<evidence type="ECO:0000256" key="8">
    <source>
        <dbReference type="ARBA" id="ARBA00022982"/>
    </source>
</evidence>
<keyword evidence="9 12" id="KW-1133">Transmembrane helix</keyword>
<keyword evidence="5 12" id="KW-0812">Transmembrane</keyword>
<evidence type="ECO:0000256" key="6">
    <source>
        <dbReference type="ARBA" id="ARBA00022723"/>
    </source>
</evidence>
<dbReference type="PANTHER" id="PTHR22888:SF9">
    <property type="entry name" value="CYTOCHROME C OXIDASE SUBUNIT 2"/>
    <property type="match status" value="1"/>
</dbReference>
<evidence type="ECO:0000256" key="3">
    <source>
        <dbReference type="ARBA" id="ARBA00012949"/>
    </source>
</evidence>
<keyword evidence="4" id="KW-0813">Transport</keyword>
<comment type="similarity">
    <text evidence="2">Belongs to the cytochrome c oxidase subunit 2 family.</text>
</comment>
<dbReference type="InterPro" id="IPR002429">
    <property type="entry name" value="CcO_II-like_C"/>
</dbReference>
<evidence type="ECO:0000256" key="4">
    <source>
        <dbReference type="ARBA" id="ARBA00022448"/>
    </source>
</evidence>
<dbReference type="GO" id="GO:0004129">
    <property type="term" value="F:cytochrome-c oxidase activity"/>
    <property type="evidence" value="ECO:0007669"/>
    <property type="project" value="UniProtKB-EC"/>
</dbReference>
<dbReference type="AlphaFoldDB" id="A0A6J6S2U8"/>
<feature type="domain" description="Cytochrome oxidase subunit II copper A binding" evidence="13">
    <location>
        <begin position="128"/>
        <end position="249"/>
    </location>
</feature>
<gene>
    <name evidence="14" type="ORF">UFOPK1380_00343</name>
    <name evidence="15" type="ORF">UFOPK1863_00907</name>
    <name evidence="16" type="ORF">UFOPK2689_01070</name>
    <name evidence="17" type="ORF">UFOPK3555_00693</name>
</gene>
<evidence type="ECO:0000313" key="15">
    <source>
        <dbReference type="EMBL" id="CAB4619047.1"/>
    </source>
</evidence>
<dbReference type="PROSITE" id="PS50857">
    <property type="entry name" value="COX2_CUA"/>
    <property type="match status" value="1"/>
</dbReference>
<dbReference type="InterPro" id="IPR008972">
    <property type="entry name" value="Cupredoxin"/>
</dbReference>
<dbReference type="PANTHER" id="PTHR22888">
    <property type="entry name" value="CYTOCHROME C OXIDASE, SUBUNIT II"/>
    <property type="match status" value="1"/>
</dbReference>
<dbReference type="EMBL" id="CAEZYL010000084">
    <property type="protein sequence ID" value="CAB4729144.1"/>
    <property type="molecule type" value="Genomic_DNA"/>
</dbReference>
<dbReference type="Gene3D" id="2.60.40.420">
    <property type="entry name" value="Cupredoxins - blue copper proteins"/>
    <property type="match status" value="1"/>
</dbReference>
<dbReference type="GO" id="GO:0016020">
    <property type="term" value="C:membrane"/>
    <property type="evidence" value="ECO:0007669"/>
    <property type="project" value="UniProtKB-SubCell"/>
</dbReference>
<evidence type="ECO:0000313" key="16">
    <source>
        <dbReference type="EMBL" id="CAB4729144.1"/>
    </source>
</evidence>
<organism evidence="16">
    <name type="scientific">freshwater metagenome</name>
    <dbReference type="NCBI Taxonomy" id="449393"/>
    <lineage>
        <taxon>unclassified sequences</taxon>
        <taxon>metagenomes</taxon>
        <taxon>ecological metagenomes</taxon>
    </lineage>
</organism>
<keyword evidence="10" id="KW-0186">Copper</keyword>
<dbReference type="InterPro" id="IPR001505">
    <property type="entry name" value="Copper_CuA"/>
</dbReference>
<dbReference type="GO" id="GO:0005507">
    <property type="term" value="F:copper ion binding"/>
    <property type="evidence" value="ECO:0007669"/>
    <property type="project" value="InterPro"/>
</dbReference>
<dbReference type="PROSITE" id="PS51257">
    <property type="entry name" value="PROKAR_LIPOPROTEIN"/>
    <property type="match status" value="1"/>
</dbReference>
<feature type="transmembrane region" description="Helical" evidence="12">
    <location>
        <begin position="51"/>
        <end position="74"/>
    </location>
</feature>
<keyword evidence="11 12" id="KW-0472">Membrane</keyword>
<dbReference type="Pfam" id="PF00116">
    <property type="entry name" value="COX2"/>
    <property type="match status" value="1"/>
</dbReference>
<dbReference type="PROSITE" id="PS00078">
    <property type="entry name" value="COX2"/>
    <property type="match status" value="1"/>
</dbReference>
<protein>
    <recommendedName>
        <fullName evidence="3">cytochrome-c oxidase</fullName>
        <ecNumber evidence="3">7.1.1.9</ecNumber>
    </recommendedName>
</protein>
<dbReference type="GO" id="GO:0042773">
    <property type="term" value="P:ATP synthesis coupled electron transport"/>
    <property type="evidence" value="ECO:0007669"/>
    <property type="project" value="TreeGrafter"/>
</dbReference>
<evidence type="ECO:0000256" key="1">
    <source>
        <dbReference type="ARBA" id="ARBA00004141"/>
    </source>
</evidence>
<dbReference type="Gene3D" id="1.10.287.90">
    <property type="match status" value="1"/>
</dbReference>
<evidence type="ECO:0000256" key="9">
    <source>
        <dbReference type="ARBA" id="ARBA00022989"/>
    </source>
</evidence>
<keyword evidence="6" id="KW-0479">Metal-binding</keyword>
<name>A0A6J6S2U8_9ZZZZ</name>
<reference evidence="16" key="1">
    <citation type="submission" date="2020-05" db="EMBL/GenBank/DDBJ databases">
        <authorList>
            <person name="Chiriac C."/>
            <person name="Salcher M."/>
            <person name="Ghai R."/>
            <person name="Kavagutti S V."/>
        </authorList>
    </citation>
    <scope>NUCLEOTIDE SEQUENCE</scope>
</reference>
<dbReference type="EMBL" id="CAFBME010000063">
    <property type="protein sequence ID" value="CAB4896819.1"/>
    <property type="molecule type" value="Genomic_DNA"/>
</dbReference>
<dbReference type="InterPro" id="IPR045187">
    <property type="entry name" value="CcO_II"/>
</dbReference>
<dbReference type="SUPFAM" id="SSF81464">
    <property type="entry name" value="Cytochrome c oxidase subunit II-like, transmembrane region"/>
    <property type="match status" value="1"/>
</dbReference>
<dbReference type="PRINTS" id="PR01166">
    <property type="entry name" value="CYCOXIDASEII"/>
</dbReference>
<dbReference type="EC" id="7.1.1.9" evidence="3"/>
<keyword evidence="7" id="KW-1278">Translocase</keyword>
<evidence type="ECO:0000259" key="13">
    <source>
        <dbReference type="PROSITE" id="PS50857"/>
    </source>
</evidence>
<dbReference type="InterPro" id="IPR036257">
    <property type="entry name" value="Cyt_c_oxidase_su2_TM_sf"/>
</dbReference>
<sequence>MHLKASKRTLFTGAVASSALFLSSCSSKDISGLGYEAGVSSVNDSALPLWQGAWITAFIVGGFTLLLILYPVFFNRRKKGDTSFPKQTRYNIPAEVAYTLIPFLIVAVLFYFTAKSESIITKLSPEASVAHTIDVKGIQWSWQFTYQDSPLENATVTGTPENPPTLVIPQGESVRFNLTSNDVVHAFQLHEFMIQMQTLPGVENHLEFIANKLGTYKGFCNILCGRGHTYMRFSVKVVSPADYQTYINSIKAA</sequence>
<feature type="transmembrane region" description="Helical" evidence="12">
    <location>
        <begin position="95"/>
        <end position="114"/>
    </location>
</feature>
<evidence type="ECO:0000256" key="5">
    <source>
        <dbReference type="ARBA" id="ARBA00022692"/>
    </source>
</evidence>